<reference evidence="7 8" key="1">
    <citation type="submission" date="2016-10" db="EMBL/GenBank/DDBJ databases">
        <title>Rodentibacter gen. nov. and new species.</title>
        <authorList>
            <person name="Christensen H."/>
        </authorList>
    </citation>
    <scope>NUCLEOTIDE SEQUENCE [LARGE SCALE GENOMIC DNA]</scope>
    <source>
        <strain evidence="7 8">Ac81</strain>
    </source>
</reference>
<dbReference type="InterPro" id="IPR020449">
    <property type="entry name" value="Tscrpt_reg_AraC-type_HTH"/>
</dbReference>
<dbReference type="PANTHER" id="PTHR46796">
    <property type="entry name" value="HTH-TYPE TRANSCRIPTIONAL ACTIVATOR RHAS-RELATED"/>
    <property type="match status" value="1"/>
</dbReference>
<evidence type="ECO:0000256" key="2">
    <source>
        <dbReference type="ARBA" id="ARBA00023015"/>
    </source>
</evidence>
<dbReference type="Gene3D" id="2.60.120.10">
    <property type="entry name" value="Jelly Rolls"/>
    <property type="match status" value="1"/>
</dbReference>
<gene>
    <name evidence="7" type="ORF">BKG92_05545</name>
</gene>
<keyword evidence="2" id="KW-0805">Transcription regulation</keyword>
<keyword evidence="1" id="KW-0963">Cytoplasm</keyword>
<dbReference type="SUPFAM" id="SSF46689">
    <property type="entry name" value="Homeodomain-like"/>
    <property type="match status" value="2"/>
</dbReference>
<sequence length="295" mass="33936">MDYLDKLIRLAQVRGEINIRCEFQGEWQLAHNEQSNNKGIFHLIEEGECWLTLGDKAFHLTRGDIFFLPQNRPHLVGNLPENGKNILPDKQRQGIFEVQKIGRGTPDLKMFCGVFYYQENTLLMTSLPDYLHLNLCDTSIQLLVQLFLQEAKKQESGNQSVIDSLANVLFIYILRHAMRLGMIGHGVLYALQDKRLNPALIRLLQAPAKNWHIEQLAELATMSRANFIRVFQQQVRMSPGKFLTKVRLDLAAFLLKHSQKSVLVIALEVGYQSEDHFSKAFKNAYQISPSLYRKV</sequence>
<dbReference type="AlphaFoldDB" id="A0A1V3KYV4"/>
<dbReference type="PROSITE" id="PS00041">
    <property type="entry name" value="HTH_ARAC_FAMILY_1"/>
    <property type="match status" value="1"/>
</dbReference>
<dbReference type="CDD" id="cd06995">
    <property type="entry name" value="cupin_YkgD-like_N"/>
    <property type="match status" value="1"/>
</dbReference>
<dbReference type="EMBL" id="MLAG01000024">
    <property type="protein sequence ID" value="OOF82841.1"/>
    <property type="molecule type" value="Genomic_DNA"/>
</dbReference>
<evidence type="ECO:0000313" key="7">
    <source>
        <dbReference type="EMBL" id="OOF82841.1"/>
    </source>
</evidence>
<dbReference type="SMART" id="SM00342">
    <property type="entry name" value="HTH_ARAC"/>
    <property type="match status" value="1"/>
</dbReference>
<dbReference type="Pfam" id="PF12852">
    <property type="entry name" value="Cupin_6"/>
    <property type="match status" value="1"/>
</dbReference>
<dbReference type="InterPro" id="IPR037923">
    <property type="entry name" value="HTH-like"/>
</dbReference>
<dbReference type="Pfam" id="PF12833">
    <property type="entry name" value="HTH_18"/>
    <property type="match status" value="1"/>
</dbReference>
<feature type="domain" description="HTH araC/xylS-type" evidence="6">
    <location>
        <begin position="194"/>
        <end position="295"/>
    </location>
</feature>
<keyword evidence="4" id="KW-0010">Activator</keyword>
<dbReference type="Gene3D" id="1.10.10.60">
    <property type="entry name" value="Homeodomain-like"/>
    <property type="match status" value="2"/>
</dbReference>
<proteinExistence type="predicted"/>
<dbReference type="InterPro" id="IPR009057">
    <property type="entry name" value="Homeodomain-like_sf"/>
</dbReference>
<dbReference type="PANTHER" id="PTHR46796:SF13">
    <property type="entry name" value="HTH-TYPE TRANSCRIPTIONAL ACTIVATOR RHAS"/>
    <property type="match status" value="1"/>
</dbReference>
<dbReference type="PROSITE" id="PS01124">
    <property type="entry name" value="HTH_ARAC_FAMILY_2"/>
    <property type="match status" value="1"/>
</dbReference>
<dbReference type="Proteomes" id="UP000188573">
    <property type="component" value="Unassembled WGS sequence"/>
</dbReference>
<keyword evidence="8" id="KW-1185">Reference proteome</keyword>
<comment type="caution">
    <text evidence="7">The sequence shown here is derived from an EMBL/GenBank/DDBJ whole genome shotgun (WGS) entry which is preliminary data.</text>
</comment>
<keyword evidence="3" id="KW-0238">DNA-binding</keyword>
<dbReference type="SUPFAM" id="SSF51215">
    <property type="entry name" value="Regulatory protein AraC"/>
    <property type="match status" value="1"/>
</dbReference>
<dbReference type="InterPro" id="IPR018062">
    <property type="entry name" value="HTH_AraC-typ_CS"/>
</dbReference>
<dbReference type="RefSeq" id="WP_077496348.1">
    <property type="nucleotide sequence ID" value="NZ_MLAG01000024.1"/>
</dbReference>
<name>A0A1V3KYV4_9PAST</name>
<evidence type="ECO:0000313" key="8">
    <source>
        <dbReference type="Proteomes" id="UP000188573"/>
    </source>
</evidence>
<dbReference type="PRINTS" id="PR00032">
    <property type="entry name" value="HTHARAC"/>
</dbReference>
<dbReference type="InterPro" id="IPR014710">
    <property type="entry name" value="RmlC-like_jellyroll"/>
</dbReference>
<dbReference type="InterPro" id="IPR050204">
    <property type="entry name" value="AraC_XylS_family_regulators"/>
</dbReference>
<evidence type="ECO:0000256" key="4">
    <source>
        <dbReference type="ARBA" id="ARBA00023159"/>
    </source>
</evidence>
<accession>A0A1V3KYV4</accession>
<evidence type="ECO:0000259" key="6">
    <source>
        <dbReference type="PROSITE" id="PS01124"/>
    </source>
</evidence>
<organism evidence="7 8">
    <name type="scientific">Rodentibacter ratti</name>
    <dbReference type="NCBI Taxonomy" id="1906745"/>
    <lineage>
        <taxon>Bacteria</taxon>
        <taxon>Pseudomonadati</taxon>
        <taxon>Pseudomonadota</taxon>
        <taxon>Gammaproteobacteria</taxon>
        <taxon>Pasteurellales</taxon>
        <taxon>Pasteurellaceae</taxon>
        <taxon>Rodentibacter</taxon>
    </lineage>
</organism>
<dbReference type="GO" id="GO:0003700">
    <property type="term" value="F:DNA-binding transcription factor activity"/>
    <property type="evidence" value="ECO:0007669"/>
    <property type="project" value="InterPro"/>
</dbReference>
<evidence type="ECO:0000256" key="3">
    <source>
        <dbReference type="ARBA" id="ARBA00023125"/>
    </source>
</evidence>
<dbReference type="InterPro" id="IPR018060">
    <property type="entry name" value="HTH_AraC"/>
</dbReference>
<evidence type="ECO:0000256" key="5">
    <source>
        <dbReference type="ARBA" id="ARBA00023163"/>
    </source>
</evidence>
<dbReference type="InterPro" id="IPR032783">
    <property type="entry name" value="AraC_lig"/>
</dbReference>
<evidence type="ECO:0000256" key="1">
    <source>
        <dbReference type="ARBA" id="ARBA00022490"/>
    </source>
</evidence>
<dbReference type="GO" id="GO:0043565">
    <property type="term" value="F:sequence-specific DNA binding"/>
    <property type="evidence" value="ECO:0007669"/>
    <property type="project" value="InterPro"/>
</dbReference>
<protein>
    <submittedName>
        <fullName evidence="7">AraC family transcriptional regulator</fullName>
    </submittedName>
</protein>
<keyword evidence="5" id="KW-0804">Transcription</keyword>